<evidence type="ECO:0000313" key="4">
    <source>
        <dbReference type="Proteomes" id="UP001285154"/>
    </source>
</evidence>
<dbReference type="RefSeq" id="WP_320244787.1">
    <property type="nucleotide sequence ID" value="NZ_JAVIIQ010000001.1"/>
</dbReference>
<dbReference type="Proteomes" id="UP001285154">
    <property type="component" value="Unassembled WGS sequence"/>
</dbReference>
<evidence type="ECO:0000259" key="2">
    <source>
        <dbReference type="PROSITE" id="PS51186"/>
    </source>
</evidence>
<dbReference type="Pfam" id="PF00583">
    <property type="entry name" value="Acetyltransf_1"/>
    <property type="match status" value="1"/>
</dbReference>
<dbReference type="InterPro" id="IPR000182">
    <property type="entry name" value="GNAT_dom"/>
</dbReference>
<evidence type="ECO:0000313" key="3">
    <source>
        <dbReference type="EMBL" id="MDX8529410.1"/>
    </source>
</evidence>
<sequence>MVDLLVTYMEMLAPPQGAPLAPPLADAIVARERLDISSYLDLYRTVGGPVQWDQRLRMPEADLETLLASTLTHIHVLSVDGEAAGFCEFNNVYEAAIELVHFGLVPAFQGKRLGPFLLDRALRAAWSRRPQRLWLHTDTYDHPAAQSVYRRAGFRAYAEGMETFFRTSRKGAARNRPSRAPSCRRGTSP</sequence>
<comment type="caution">
    <text evidence="3">The sequence shown here is derived from an EMBL/GenBank/DDBJ whole genome shotgun (WGS) entry which is preliminary data.</text>
</comment>
<reference evidence="3 4" key="1">
    <citation type="submission" date="2023-08" db="EMBL/GenBank/DDBJ databases">
        <title>Implementing the SeqCode for naming new Mesorhizobium species isolated from Vachellia karroo root nodules.</title>
        <authorList>
            <person name="Van Lill M."/>
        </authorList>
    </citation>
    <scope>NUCLEOTIDE SEQUENCE [LARGE SCALE GENOMIC DNA]</scope>
    <source>
        <strain evidence="3 4">VK25D</strain>
    </source>
</reference>
<evidence type="ECO:0000256" key="1">
    <source>
        <dbReference type="SAM" id="MobiDB-lite"/>
    </source>
</evidence>
<gene>
    <name evidence="3" type="ORF">RFM42_00360</name>
</gene>
<keyword evidence="4" id="KW-1185">Reference proteome</keyword>
<name>A0ABU4ZVH3_9HYPH</name>
<feature type="region of interest" description="Disordered" evidence="1">
    <location>
        <begin position="168"/>
        <end position="189"/>
    </location>
</feature>
<protein>
    <submittedName>
        <fullName evidence="3">GNAT family N-acetyltransferase</fullName>
    </submittedName>
</protein>
<dbReference type="CDD" id="cd04301">
    <property type="entry name" value="NAT_SF"/>
    <property type="match status" value="1"/>
</dbReference>
<accession>A0ABU4ZVH3</accession>
<proteinExistence type="predicted"/>
<feature type="domain" description="N-acetyltransferase" evidence="2">
    <location>
        <begin position="26"/>
        <end position="177"/>
    </location>
</feature>
<dbReference type="PROSITE" id="PS51186">
    <property type="entry name" value="GNAT"/>
    <property type="match status" value="1"/>
</dbReference>
<organism evidence="3 4">
    <name type="scientific">Mesorhizobium vachelliae</name>
    <dbReference type="NCBI Taxonomy" id="3072309"/>
    <lineage>
        <taxon>Bacteria</taxon>
        <taxon>Pseudomonadati</taxon>
        <taxon>Pseudomonadota</taxon>
        <taxon>Alphaproteobacteria</taxon>
        <taxon>Hyphomicrobiales</taxon>
        <taxon>Phyllobacteriaceae</taxon>
        <taxon>Mesorhizobium</taxon>
    </lineage>
</organism>
<dbReference type="SUPFAM" id="SSF55729">
    <property type="entry name" value="Acyl-CoA N-acyltransferases (Nat)"/>
    <property type="match status" value="1"/>
</dbReference>
<dbReference type="Gene3D" id="3.40.630.30">
    <property type="match status" value="1"/>
</dbReference>
<feature type="compositionally biased region" description="Basic residues" evidence="1">
    <location>
        <begin position="168"/>
        <end position="177"/>
    </location>
</feature>
<dbReference type="EMBL" id="JAVIIQ010000001">
    <property type="protein sequence ID" value="MDX8529410.1"/>
    <property type="molecule type" value="Genomic_DNA"/>
</dbReference>
<dbReference type="InterPro" id="IPR016181">
    <property type="entry name" value="Acyl_CoA_acyltransferase"/>
</dbReference>